<evidence type="ECO:0000313" key="8">
    <source>
        <dbReference type="EMBL" id="QCI26360.1"/>
    </source>
</evidence>
<comment type="subcellular location">
    <subcellularLocation>
        <location evidence="5">Cytoplasm</location>
    </subcellularLocation>
</comment>
<keyword evidence="5" id="KW-0547">Nucleotide-binding</keyword>
<evidence type="ECO:0000256" key="4">
    <source>
        <dbReference type="ARBA" id="ARBA00023146"/>
    </source>
</evidence>
<proteinExistence type="inferred from homology"/>
<dbReference type="HAMAP" id="MF_00127">
    <property type="entry name" value="His_tRNA_synth"/>
    <property type="match status" value="1"/>
</dbReference>
<evidence type="ECO:0000256" key="6">
    <source>
        <dbReference type="PIRSR" id="PIRSR001549-1"/>
    </source>
</evidence>
<organism evidence="8 9">
    <name type="scientific">Buchnera aphidicola</name>
    <name type="common">Stegophylla sp.</name>
    <dbReference type="NCBI Taxonomy" id="2315800"/>
    <lineage>
        <taxon>Bacteria</taxon>
        <taxon>Pseudomonadati</taxon>
        <taxon>Pseudomonadota</taxon>
        <taxon>Gammaproteobacteria</taxon>
        <taxon>Enterobacterales</taxon>
        <taxon>Erwiniaceae</taxon>
        <taxon>Buchnera</taxon>
    </lineage>
</organism>
<dbReference type="Gene3D" id="3.30.930.10">
    <property type="entry name" value="Bira Bifunctional Protein, Domain 2"/>
    <property type="match status" value="1"/>
</dbReference>
<dbReference type="InterPro" id="IPR041715">
    <property type="entry name" value="HisRS-like_core"/>
</dbReference>
<dbReference type="AlphaFoldDB" id="A0A4D6YKJ3"/>
<keyword evidence="3 5" id="KW-0436">Ligase</keyword>
<keyword evidence="5" id="KW-0963">Cytoplasm</keyword>
<keyword evidence="4 5" id="KW-0030">Aminoacyl-tRNA synthetase</keyword>
<comment type="catalytic activity">
    <reaction evidence="5">
        <text>tRNA(His) + L-histidine + ATP = L-histidyl-tRNA(His) + AMP + diphosphate + H(+)</text>
        <dbReference type="Rhea" id="RHEA:17313"/>
        <dbReference type="Rhea" id="RHEA-COMP:9665"/>
        <dbReference type="Rhea" id="RHEA-COMP:9689"/>
        <dbReference type="ChEBI" id="CHEBI:15378"/>
        <dbReference type="ChEBI" id="CHEBI:30616"/>
        <dbReference type="ChEBI" id="CHEBI:33019"/>
        <dbReference type="ChEBI" id="CHEBI:57595"/>
        <dbReference type="ChEBI" id="CHEBI:78442"/>
        <dbReference type="ChEBI" id="CHEBI:78527"/>
        <dbReference type="ChEBI" id="CHEBI:456215"/>
        <dbReference type="EC" id="6.1.1.21"/>
    </reaction>
</comment>
<dbReference type="PROSITE" id="PS50862">
    <property type="entry name" value="AA_TRNA_LIGASE_II"/>
    <property type="match status" value="1"/>
</dbReference>
<sequence length="427" mass="50285">MNNNTRSIRGMHDYLPKELIGWNTVECALKKILLSYNYFEIRLPILEKTVLFQKTIGNITDIMQKEMYSFYDKNNNSLTLRPEATSSCVRAVIQHNLLYHQTPRLWYYGPMFRYERPQKGRYRQFYQFGIEVFGLSEPNIELELILLITRFWNILGISDLLTLEINSIGSIQARIKYQMVLQKFFNKHRSYLDQTSLLQLDKNPIRILDSKNKNIQKLLINAPRLSNYIDSKTMLNFHHLCKLMDHFKIKYVINHHLIRGIDYYNNTVFEWKTNHLGAQNTICAGGRYDTLVQQLGGTVTPAIGLAIGMDRLLLLMQTLFMFSQDNNIIADICIFFSHPSVKLLALSLSEEIRNIMTKLKILLEFQPVQLLKIFRNLKKYSCRIILFLELEEIQKNLIYLIDLKNKCKRKIFKISIIQELSAIFYSI</sequence>
<name>A0A4D6YKJ3_9GAMM</name>
<evidence type="ECO:0000256" key="3">
    <source>
        <dbReference type="ARBA" id="ARBA00022598"/>
    </source>
</evidence>
<dbReference type="RefSeq" id="WP_158351784.1">
    <property type="nucleotide sequence ID" value="NZ_CP032998.1"/>
</dbReference>
<protein>
    <recommendedName>
        <fullName evidence="5">Histidine--tRNA ligase</fullName>
        <ecNumber evidence="5">6.1.1.21</ecNumber>
    </recommendedName>
    <alternativeName>
        <fullName evidence="5">Histidyl-tRNA synthetase</fullName>
        <shortName evidence="5">HisRS</shortName>
    </alternativeName>
</protein>
<dbReference type="EC" id="6.1.1.21" evidence="5"/>
<dbReference type="InterPro" id="IPR045864">
    <property type="entry name" value="aa-tRNA-synth_II/BPL/LPL"/>
</dbReference>
<evidence type="ECO:0000259" key="7">
    <source>
        <dbReference type="PROSITE" id="PS50862"/>
    </source>
</evidence>
<evidence type="ECO:0000256" key="1">
    <source>
        <dbReference type="ARBA" id="ARBA00008226"/>
    </source>
</evidence>
<dbReference type="CDD" id="cd00773">
    <property type="entry name" value="HisRS-like_core"/>
    <property type="match status" value="1"/>
</dbReference>
<dbReference type="GO" id="GO:0004821">
    <property type="term" value="F:histidine-tRNA ligase activity"/>
    <property type="evidence" value="ECO:0007669"/>
    <property type="project" value="UniProtKB-UniRule"/>
</dbReference>
<feature type="binding site" evidence="6">
    <location>
        <position position="113"/>
    </location>
    <ligand>
        <name>L-histidine</name>
        <dbReference type="ChEBI" id="CHEBI:57595"/>
    </ligand>
</feature>
<feature type="binding site" evidence="6">
    <location>
        <begin position="263"/>
        <end position="264"/>
    </location>
    <ligand>
        <name>L-histidine</name>
        <dbReference type="ChEBI" id="CHEBI:57595"/>
    </ligand>
</feature>
<evidence type="ECO:0000256" key="5">
    <source>
        <dbReference type="HAMAP-Rule" id="MF_00127"/>
    </source>
</evidence>
<dbReference type="GO" id="GO:0005524">
    <property type="term" value="F:ATP binding"/>
    <property type="evidence" value="ECO:0007669"/>
    <property type="project" value="UniProtKB-UniRule"/>
</dbReference>
<dbReference type="InterPro" id="IPR006195">
    <property type="entry name" value="aa-tRNA-synth_II"/>
</dbReference>
<feature type="binding site" evidence="6">
    <location>
        <position position="131"/>
    </location>
    <ligand>
        <name>L-histidine</name>
        <dbReference type="ChEBI" id="CHEBI:57595"/>
    </ligand>
</feature>
<dbReference type="InterPro" id="IPR004516">
    <property type="entry name" value="HisRS/HisZ"/>
</dbReference>
<dbReference type="Pfam" id="PF13393">
    <property type="entry name" value="tRNA-synt_His"/>
    <property type="match status" value="1"/>
</dbReference>
<comment type="similarity">
    <text evidence="1 5">Belongs to the class-II aminoacyl-tRNA synthetase family.</text>
</comment>
<feature type="binding site" evidence="6">
    <location>
        <position position="259"/>
    </location>
    <ligand>
        <name>L-histidine</name>
        <dbReference type="ChEBI" id="CHEBI:57595"/>
    </ligand>
</feature>
<feature type="domain" description="Aminoacyl-transfer RNA synthetases class-II family profile" evidence="7">
    <location>
        <begin position="1"/>
        <end position="316"/>
    </location>
</feature>
<reference evidence="8 9" key="1">
    <citation type="submission" date="2018-10" db="EMBL/GenBank/DDBJ databases">
        <title>Comparative functional genomics of the obligate endosymbiont Buchnera aphidicola.</title>
        <authorList>
            <person name="Chong R.A."/>
        </authorList>
    </citation>
    <scope>NUCLEOTIDE SEQUENCE [LARGE SCALE GENOMIC DNA]</scope>
    <source>
        <strain evidence="8 9">Ssp</strain>
    </source>
</reference>
<feature type="binding site" evidence="6">
    <location>
        <position position="127"/>
    </location>
    <ligand>
        <name>L-histidine</name>
        <dbReference type="ChEBI" id="CHEBI:57595"/>
    </ligand>
</feature>
<dbReference type="Proteomes" id="UP000298636">
    <property type="component" value="Chromosome"/>
</dbReference>
<dbReference type="OrthoDB" id="9800814at2"/>
<keyword evidence="5" id="KW-0067">ATP-binding</keyword>
<feature type="binding site" evidence="6">
    <location>
        <begin position="83"/>
        <end position="85"/>
    </location>
    <ligand>
        <name>L-histidine</name>
        <dbReference type="ChEBI" id="CHEBI:57595"/>
    </ligand>
</feature>
<gene>
    <name evidence="5" type="primary">hisS</name>
    <name evidence="8" type="ORF">D9V79_00910</name>
</gene>
<accession>A0A4D6YKJ3</accession>
<dbReference type="PANTHER" id="PTHR43707:SF1">
    <property type="entry name" value="HISTIDINE--TRNA LIGASE, MITOCHONDRIAL-RELATED"/>
    <property type="match status" value="1"/>
</dbReference>
<evidence type="ECO:0000256" key="2">
    <source>
        <dbReference type="ARBA" id="ARBA00011738"/>
    </source>
</evidence>
<keyword evidence="9" id="KW-1185">Reference proteome</keyword>
<dbReference type="NCBIfam" id="TIGR00442">
    <property type="entry name" value="hisS"/>
    <property type="match status" value="1"/>
</dbReference>
<evidence type="ECO:0000313" key="9">
    <source>
        <dbReference type="Proteomes" id="UP000298636"/>
    </source>
</evidence>
<dbReference type="GO" id="GO:0005737">
    <property type="term" value="C:cytoplasm"/>
    <property type="evidence" value="ECO:0007669"/>
    <property type="project" value="UniProtKB-SubCell"/>
</dbReference>
<comment type="subunit">
    <text evidence="2 5">Homodimer.</text>
</comment>
<dbReference type="EMBL" id="CP032998">
    <property type="protein sequence ID" value="QCI26360.1"/>
    <property type="molecule type" value="Genomic_DNA"/>
</dbReference>
<keyword evidence="5" id="KW-0648">Protein biosynthesis</keyword>
<dbReference type="GO" id="GO:0006427">
    <property type="term" value="P:histidyl-tRNA aminoacylation"/>
    <property type="evidence" value="ECO:0007669"/>
    <property type="project" value="UniProtKB-UniRule"/>
</dbReference>
<dbReference type="SUPFAM" id="SSF55681">
    <property type="entry name" value="Class II aaRS and biotin synthetases"/>
    <property type="match status" value="1"/>
</dbReference>
<dbReference type="InterPro" id="IPR015807">
    <property type="entry name" value="His-tRNA-ligase"/>
</dbReference>
<dbReference type="PANTHER" id="PTHR43707">
    <property type="entry name" value="HISTIDYL-TRNA SYNTHETASE"/>
    <property type="match status" value="1"/>
</dbReference>
<dbReference type="PIRSF" id="PIRSF001549">
    <property type="entry name" value="His-tRNA_synth"/>
    <property type="match status" value="1"/>
</dbReference>